<reference evidence="6" key="1">
    <citation type="journal article" date="2011" name="Genome Biol.">
        <title>Comparative genomics of the social amoebae Dictyostelium discoideum and Dictyostelium purpureum.</title>
        <authorList>
            <consortium name="US DOE Joint Genome Institute (JGI-PGF)"/>
            <person name="Sucgang R."/>
            <person name="Kuo A."/>
            <person name="Tian X."/>
            <person name="Salerno W."/>
            <person name="Parikh A."/>
            <person name="Feasley C.L."/>
            <person name="Dalin E."/>
            <person name="Tu H."/>
            <person name="Huang E."/>
            <person name="Barry K."/>
            <person name="Lindquist E."/>
            <person name="Shapiro H."/>
            <person name="Bruce D."/>
            <person name="Schmutz J."/>
            <person name="Salamov A."/>
            <person name="Fey P."/>
            <person name="Gaudet P."/>
            <person name="Anjard C."/>
            <person name="Babu M.M."/>
            <person name="Basu S."/>
            <person name="Bushmanova Y."/>
            <person name="van der Wel H."/>
            <person name="Katoh-Kurasawa M."/>
            <person name="Dinh C."/>
            <person name="Coutinho P.M."/>
            <person name="Saito T."/>
            <person name="Elias M."/>
            <person name="Schaap P."/>
            <person name="Kay R.R."/>
            <person name="Henrissat B."/>
            <person name="Eichinger L."/>
            <person name="Rivero F."/>
            <person name="Putnam N.H."/>
            <person name="West C.M."/>
            <person name="Loomis W.F."/>
            <person name="Chisholm R.L."/>
            <person name="Shaulsky G."/>
            <person name="Strassmann J.E."/>
            <person name="Queller D.C."/>
            <person name="Kuspa A."/>
            <person name="Grigoriev I.V."/>
        </authorList>
    </citation>
    <scope>NUCLEOTIDE SEQUENCE [LARGE SCALE GENOMIC DNA]</scope>
    <source>
        <strain evidence="6">QSDP1</strain>
    </source>
</reference>
<accession>F0ZB23</accession>
<evidence type="ECO:0000256" key="2">
    <source>
        <dbReference type="PROSITE-ProRule" id="PRU00176"/>
    </source>
</evidence>
<evidence type="ECO:0000313" key="5">
    <source>
        <dbReference type="EMBL" id="EGC38820.1"/>
    </source>
</evidence>
<dbReference type="InterPro" id="IPR051229">
    <property type="entry name" value="ALYREF_mRNA_export"/>
</dbReference>
<dbReference type="Gene3D" id="3.30.70.330">
    <property type="match status" value="1"/>
</dbReference>
<dbReference type="GO" id="GO:0003729">
    <property type="term" value="F:mRNA binding"/>
    <property type="evidence" value="ECO:0000318"/>
    <property type="project" value="GO_Central"/>
</dbReference>
<dbReference type="Proteomes" id="UP000001064">
    <property type="component" value="Unassembled WGS sequence"/>
</dbReference>
<feature type="compositionally biased region" description="Low complexity" evidence="3">
    <location>
        <begin position="74"/>
        <end position="83"/>
    </location>
</feature>
<dbReference type="InterPro" id="IPR000504">
    <property type="entry name" value="RRM_dom"/>
</dbReference>
<feature type="compositionally biased region" description="Polar residues" evidence="3">
    <location>
        <begin position="92"/>
        <end position="105"/>
    </location>
</feature>
<evidence type="ECO:0000259" key="4">
    <source>
        <dbReference type="PROSITE" id="PS50102"/>
    </source>
</evidence>
<dbReference type="PANTHER" id="PTHR19965:SF103">
    <property type="entry name" value="RNA-BINDING REGION RNP-1 DOMAIN-CONTAINING PROTEIN"/>
    <property type="match status" value="1"/>
</dbReference>
<dbReference type="KEGG" id="dpp:DICPUDRAFT_75578"/>
<dbReference type="RefSeq" id="XP_003284614.1">
    <property type="nucleotide sequence ID" value="XM_003284566.1"/>
</dbReference>
<dbReference type="Pfam" id="PF00076">
    <property type="entry name" value="RRM_1"/>
    <property type="match status" value="1"/>
</dbReference>
<keyword evidence="6" id="KW-1185">Reference proteome</keyword>
<gene>
    <name evidence="5" type="ORF">DICPUDRAFT_75578</name>
</gene>
<sequence length="294" mass="32870">MDMSLEQIIKNERKGSRARGKSAGTPIKTTSSLPSSKRGSRGSTKFTARLDIDKTKKILKPKKTFIKSTTTTTTIPATSTTTPIRPPPLKITFQNNTKPKTTSPKLISRKEDRESRPAIALDRIKVTKSISSPARKTSHIVSPRRERGLTTKRNNNFNNFHNDDNEYPQTINTRKQFGNGPTLFERNSVSHRGGGGPSGKNLQLFTGSRLNISNLHHAITINDLRLVFEKIGEIKTIKINYDRSGRSEGSGYVVFSKDVDAKHAYERYNGAQLDGLHIVITKGHSLQEDIRDLY</sequence>
<dbReference type="FunCoup" id="F0ZB23">
    <property type="interactions" value="61"/>
</dbReference>
<dbReference type="GeneID" id="10506416"/>
<dbReference type="SUPFAM" id="SSF54928">
    <property type="entry name" value="RNA-binding domain, RBD"/>
    <property type="match status" value="1"/>
</dbReference>
<dbReference type="GO" id="GO:0006406">
    <property type="term" value="P:mRNA export from nucleus"/>
    <property type="evidence" value="ECO:0000318"/>
    <property type="project" value="GO_Central"/>
</dbReference>
<feature type="region of interest" description="Disordered" evidence="3">
    <location>
        <begin position="74"/>
        <end position="114"/>
    </location>
</feature>
<dbReference type="PANTHER" id="PTHR19965">
    <property type="entry name" value="RNA AND EXPORT FACTOR BINDING PROTEIN"/>
    <property type="match status" value="1"/>
</dbReference>
<dbReference type="InterPro" id="IPR035979">
    <property type="entry name" value="RBD_domain_sf"/>
</dbReference>
<dbReference type="eggNOG" id="KOG0533">
    <property type="taxonomic scope" value="Eukaryota"/>
</dbReference>
<dbReference type="CDD" id="cd12418">
    <property type="entry name" value="RRM_Aly_REF_like"/>
    <property type="match status" value="1"/>
</dbReference>
<feature type="domain" description="RRM" evidence="4">
    <location>
        <begin position="208"/>
        <end position="285"/>
    </location>
</feature>
<feature type="compositionally biased region" description="Polar residues" evidence="3">
    <location>
        <begin position="27"/>
        <end position="45"/>
    </location>
</feature>
<dbReference type="PROSITE" id="PS50102">
    <property type="entry name" value="RRM"/>
    <property type="match status" value="1"/>
</dbReference>
<organism evidence="5 6">
    <name type="scientific">Dictyostelium purpureum</name>
    <name type="common">Slime mold</name>
    <dbReference type="NCBI Taxonomy" id="5786"/>
    <lineage>
        <taxon>Eukaryota</taxon>
        <taxon>Amoebozoa</taxon>
        <taxon>Evosea</taxon>
        <taxon>Eumycetozoa</taxon>
        <taxon>Dictyostelia</taxon>
        <taxon>Dictyosteliales</taxon>
        <taxon>Dictyosteliaceae</taxon>
        <taxon>Dictyostelium</taxon>
    </lineage>
</organism>
<dbReference type="SMART" id="SM00360">
    <property type="entry name" value="RRM"/>
    <property type="match status" value="1"/>
</dbReference>
<dbReference type="OrthoDB" id="1049195at2759"/>
<dbReference type="InterPro" id="IPR012677">
    <property type="entry name" value="Nucleotide-bd_a/b_plait_sf"/>
</dbReference>
<dbReference type="EMBL" id="GL870968">
    <property type="protein sequence ID" value="EGC38820.1"/>
    <property type="molecule type" value="Genomic_DNA"/>
</dbReference>
<name>F0ZB23_DICPU</name>
<evidence type="ECO:0000313" key="6">
    <source>
        <dbReference type="Proteomes" id="UP000001064"/>
    </source>
</evidence>
<keyword evidence="1 2" id="KW-0694">RNA-binding</keyword>
<dbReference type="AlphaFoldDB" id="F0ZB23"/>
<dbReference type="STRING" id="5786.F0ZB23"/>
<protein>
    <recommendedName>
        <fullName evidence="4">RRM domain-containing protein</fullName>
    </recommendedName>
</protein>
<evidence type="ECO:0000256" key="1">
    <source>
        <dbReference type="ARBA" id="ARBA00022884"/>
    </source>
</evidence>
<dbReference type="GO" id="GO:0005634">
    <property type="term" value="C:nucleus"/>
    <property type="evidence" value="ECO:0000318"/>
    <property type="project" value="GO_Central"/>
</dbReference>
<evidence type="ECO:0000256" key="3">
    <source>
        <dbReference type="SAM" id="MobiDB-lite"/>
    </source>
</evidence>
<proteinExistence type="predicted"/>
<feature type="region of interest" description="Disordered" evidence="3">
    <location>
        <begin position="1"/>
        <end position="45"/>
    </location>
</feature>
<dbReference type="InParanoid" id="F0ZB23"/>
<dbReference type="OMA" id="HHAITIN"/>
<dbReference type="VEuPathDB" id="AmoebaDB:DICPUDRAFT_75578"/>